<sequence>MAREVERMYLSSRLKQTFVSGAMHPLCTANTQMFFTSSDEVIGKLVRDRFQSDITVAFSMQKVCPDLHTCFVFDPLRMSKRDLCVPSQHYNHVEITIFPINIENVRWVIAIACLHTTDGRVRVALYDPMANFEH</sequence>
<dbReference type="HOGENOM" id="CLU_132361_0_0_1"/>
<name>F0W3A6_9STRA</name>
<dbReference type="AlphaFoldDB" id="F0W3A6"/>
<reference evidence="1" key="2">
    <citation type="submission" date="2011-02" db="EMBL/GenBank/DDBJ databases">
        <authorList>
            <person name="MacLean D."/>
        </authorList>
    </citation>
    <scope>NUCLEOTIDE SEQUENCE</scope>
</reference>
<proteinExistence type="predicted"/>
<dbReference type="EMBL" id="FR824057">
    <property type="protein sequence ID" value="CCA15549.1"/>
    <property type="molecule type" value="Genomic_DNA"/>
</dbReference>
<gene>
    <name evidence="1" type="primary">AlNc14C12G1483</name>
    <name evidence="1" type="ORF">ALNC14_016920</name>
</gene>
<accession>F0W3A6</accession>
<evidence type="ECO:0000313" key="1">
    <source>
        <dbReference type="EMBL" id="CCA15549.1"/>
    </source>
</evidence>
<organism evidence="1">
    <name type="scientific">Albugo laibachii Nc14</name>
    <dbReference type="NCBI Taxonomy" id="890382"/>
    <lineage>
        <taxon>Eukaryota</taxon>
        <taxon>Sar</taxon>
        <taxon>Stramenopiles</taxon>
        <taxon>Oomycota</taxon>
        <taxon>Peronosporomycetes</taxon>
        <taxon>Albuginales</taxon>
        <taxon>Albuginaceae</taxon>
        <taxon>Albugo</taxon>
    </lineage>
</organism>
<protein>
    <submittedName>
        <fullName evidence="1">AlNc14C12G1483 protein</fullName>
    </submittedName>
</protein>
<reference evidence="1" key="1">
    <citation type="journal article" date="2011" name="PLoS Biol.">
        <title>Gene gain and loss during evolution of obligate parasitism in the white rust pathogen of Arabidopsis thaliana.</title>
        <authorList>
            <person name="Kemen E."/>
            <person name="Gardiner A."/>
            <person name="Schultz-Larsen T."/>
            <person name="Kemen A.C."/>
            <person name="Balmuth A.L."/>
            <person name="Robert-Seilaniantz A."/>
            <person name="Bailey K."/>
            <person name="Holub E."/>
            <person name="Studholme D.J."/>
            <person name="Maclean D."/>
            <person name="Jones J.D."/>
        </authorList>
    </citation>
    <scope>NUCLEOTIDE SEQUENCE</scope>
</reference>